<evidence type="ECO:0000259" key="2">
    <source>
        <dbReference type="Pfam" id="PF12158"/>
    </source>
</evidence>
<evidence type="ECO:0000256" key="1">
    <source>
        <dbReference type="SAM" id="Phobius"/>
    </source>
</evidence>
<dbReference type="Proteomes" id="UP000304840">
    <property type="component" value="Chromosome"/>
</dbReference>
<feature type="domain" description="DUF3592" evidence="2">
    <location>
        <begin position="57"/>
        <end position="131"/>
    </location>
</feature>
<feature type="transmembrane region" description="Helical" evidence="1">
    <location>
        <begin position="135"/>
        <end position="158"/>
    </location>
</feature>
<protein>
    <submittedName>
        <fullName evidence="3">DUF3592 domain-containing protein</fullName>
    </submittedName>
</protein>
<sequence length="208" mass="24247">MKKEELSQKKNLIGCAIVFFIPFILIGLWTLVFSVINICKSEKTKYWIEVIAEVENVTSAYNNKGKLSEVKIRYVYIVKNKKYKNNKIAFGYRSNGVEDHETLFNKLKIAKKIRIYINPYNHSDSILVRGLNDSIIKMLIFSIMWNSLLSLFLIPLFTKENSVNRHKKKLKIVFIIWSIGFYLIFTKPICISIAEKIKIIENESAKAE</sequence>
<accession>A0AAI8CH12</accession>
<organism evidence="3 4">
    <name type="scientific">Flavobacterium columnare</name>
    <dbReference type="NCBI Taxonomy" id="996"/>
    <lineage>
        <taxon>Bacteria</taxon>
        <taxon>Pseudomonadati</taxon>
        <taxon>Bacteroidota</taxon>
        <taxon>Flavobacteriia</taxon>
        <taxon>Flavobacteriales</taxon>
        <taxon>Flavobacteriaceae</taxon>
        <taxon>Flavobacterium</taxon>
    </lineage>
</organism>
<dbReference type="InterPro" id="IPR021994">
    <property type="entry name" value="DUF3592"/>
</dbReference>
<evidence type="ECO:0000313" key="3">
    <source>
        <dbReference type="EMBL" id="AMO19795.1"/>
    </source>
</evidence>
<gene>
    <name evidence="3" type="ORF">UN65_05015</name>
</gene>
<keyword evidence="1" id="KW-0812">Transmembrane</keyword>
<dbReference type="EMBL" id="CP010992">
    <property type="protein sequence ID" value="AMO19795.1"/>
    <property type="molecule type" value="Genomic_DNA"/>
</dbReference>
<feature type="transmembrane region" description="Helical" evidence="1">
    <location>
        <begin position="12"/>
        <end position="36"/>
    </location>
</feature>
<reference evidence="4" key="1">
    <citation type="submission" date="2016-03" db="EMBL/GenBank/DDBJ databases">
        <title>Flavobacterium columnare strain B185, complete genome.</title>
        <authorList>
            <person name="Sundberg L.-R."/>
            <person name="Papponen P."/>
            <person name="Laanto E."/>
        </authorList>
    </citation>
    <scope>NUCLEOTIDE SEQUENCE [LARGE SCALE GENOMIC DNA]</scope>
    <source>
        <strain evidence="4">B185</strain>
    </source>
</reference>
<dbReference type="AlphaFoldDB" id="A0AAI8CH12"/>
<evidence type="ECO:0000313" key="4">
    <source>
        <dbReference type="Proteomes" id="UP000304840"/>
    </source>
</evidence>
<dbReference type="Pfam" id="PF12158">
    <property type="entry name" value="DUF3592"/>
    <property type="match status" value="1"/>
</dbReference>
<name>A0AAI8CH12_9FLAO</name>
<reference evidence="3 4" key="2">
    <citation type="submission" date="2019-05" db="EMBL/GenBank/DDBJ databases">
        <authorList>
            <person name="Ravantti J.J."/>
        </authorList>
    </citation>
    <scope>NUCLEOTIDE SEQUENCE [LARGE SCALE GENOMIC DNA]</scope>
    <source>
        <strain evidence="3 4">B185</strain>
    </source>
</reference>
<keyword evidence="1" id="KW-1133">Transmembrane helix</keyword>
<feature type="transmembrane region" description="Helical" evidence="1">
    <location>
        <begin position="170"/>
        <end position="189"/>
    </location>
</feature>
<dbReference type="RefSeq" id="WP_138425096.1">
    <property type="nucleotide sequence ID" value="NZ_CP010992.1"/>
</dbReference>
<proteinExistence type="predicted"/>
<keyword evidence="1" id="KW-0472">Membrane</keyword>